<dbReference type="AlphaFoldDB" id="A0A5J5GIX1"/>
<accession>A0A5J5GIX1</accession>
<dbReference type="Proteomes" id="UP000326554">
    <property type="component" value="Unassembled WGS sequence"/>
</dbReference>
<proteinExistence type="predicted"/>
<gene>
    <name evidence="1" type="ORF">F3S47_11400</name>
</gene>
<keyword evidence="2" id="KW-1185">Reference proteome</keyword>
<reference evidence="1 2" key="1">
    <citation type="submission" date="2019-09" db="EMBL/GenBank/DDBJ databases">
        <authorList>
            <person name="Park J.-S."/>
            <person name="Choi H.-J."/>
        </authorList>
    </citation>
    <scope>NUCLEOTIDE SEQUENCE [LARGE SCALE GENOMIC DNA]</scope>
    <source>
        <strain evidence="1 2">176SS1-4</strain>
    </source>
</reference>
<dbReference type="EMBL" id="VYQE01000003">
    <property type="protein sequence ID" value="KAA9008105.1"/>
    <property type="molecule type" value="Genomic_DNA"/>
</dbReference>
<name>A0A5J5GIX1_9RHOB</name>
<organism evidence="1 2">
    <name type="scientific">Histidinibacterium aquaticum</name>
    <dbReference type="NCBI Taxonomy" id="2613962"/>
    <lineage>
        <taxon>Bacteria</taxon>
        <taxon>Pseudomonadati</taxon>
        <taxon>Pseudomonadota</taxon>
        <taxon>Alphaproteobacteria</taxon>
        <taxon>Rhodobacterales</taxon>
        <taxon>Paracoccaceae</taxon>
        <taxon>Histidinibacterium</taxon>
    </lineage>
</organism>
<sequence>MIRKLCAARDCDELALEGAARCADHEAAGKRSRDAAQQAAKARTPVAEWSKLYKTKAWREGAPAFLKKHTI</sequence>
<evidence type="ECO:0000313" key="2">
    <source>
        <dbReference type="Proteomes" id="UP000326554"/>
    </source>
</evidence>
<protein>
    <submittedName>
        <fullName evidence="1">Uncharacterized protein</fullName>
    </submittedName>
</protein>
<dbReference type="RefSeq" id="WP_150445389.1">
    <property type="nucleotide sequence ID" value="NZ_VYQE01000003.1"/>
</dbReference>
<comment type="caution">
    <text evidence="1">The sequence shown here is derived from an EMBL/GenBank/DDBJ whole genome shotgun (WGS) entry which is preliminary data.</text>
</comment>
<evidence type="ECO:0000313" key="1">
    <source>
        <dbReference type="EMBL" id="KAA9008105.1"/>
    </source>
</evidence>